<dbReference type="Pfam" id="PF02481">
    <property type="entry name" value="DNA_processg_A"/>
    <property type="match status" value="1"/>
</dbReference>
<dbReference type="InterPro" id="IPR036388">
    <property type="entry name" value="WH-like_DNA-bd_sf"/>
</dbReference>
<dbReference type="InterPro" id="IPR003488">
    <property type="entry name" value="DprA"/>
</dbReference>
<dbReference type="InterPro" id="IPR057666">
    <property type="entry name" value="DrpA_SLOG"/>
</dbReference>
<dbReference type="PANTHER" id="PTHR43022">
    <property type="entry name" value="PROTEIN SMF"/>
    <property type="match status" value="1"/>
</dbReference>
<dbReference type="RefSeq" id="WP_289543681.1">
    <property type="nucleotide sequence ID" value="NZ_JAUDDZ010000001.1"/>
</dbReference>
<feature type="domain" description="Smf/DprA SLOG" evidence="2">
    <location>
        <begin position="12"/>
        <end position="215"/>
    </location>
</feature>
<accession>A0ABT7V647</accession>
<dbReference type="EMBL" id="JAUDDZ010000001">
    <property type="protein sequence ID" value="MDM8273972.1"/>
    <property type="molecule type" value="Genomic_DNA"/>
</dbReference>
<name>A0ABT7V647_9ACTN</name>
<gene>
    <name evidence="3" type="ORF">QUW28_00445</name>
</gene>
<organism evidence="3 4">
    <name type="scientific">Enorma phocaeensis</name>
    <dbReference type="NCBI Taxonomy" id="1871019"/>
    <lineage>
        <taxon>Bacteria</taxon>
        <taxon>Bacillati</taxon>
        <taxon>Actinomycetota</taxon>
        <taxon>Coriobacteriia</taxon>
        <taxon>Coriobacteriales</taxon>
        <taxon>Coriobacteriaceae</taxon>
        <taxon>Enorma</taxon>
    </lineage>
</organism>
<reference evidence="3 4" key="2">
    <citation type="submission" date="2023-06" db="EMBL/GenBank/DDBJ databases">
        <authorList>
            <person name="Zeman M."/>
            <person name="Kubasova T."/>
            <person name="Jahodarova E."/>
            <person name="Nykrynova M."/>
            <person name="Rychlik I."/>
        </authorList>
    </citation>
    <scope>NUCLEOTIDE SEQUENCE [LARGE SCALE GENOMIC DNA]</scope>
    <source>
        <strain evidence="3 4">154_Feed</strain>
    </source>
</reference>
<reference evidence="4" key="1">
    <citation type="submission" date="2023-06" db="EMBL/GenBank/DDBJ databases">
        <title>Identification and characterization of horizontal gene transfer across gut microbiota members of farm animals based on homology search.</title>
        <authorList>
            <person name="Zeman M."/>
            <person name="Kubasova T."/>
            <person name="Jahodarova E."/>
            <person name="Nykrynova M."/>
            <person name="Rychlik I."/>
        </authorList>
    </citation>
    <scope>NUCLEOTIDE SEQUENCE [LARGE SCALE GENOMIC DNA]</scope>
    <source>
        <strain evidence="4">154_Feed</strain>
    </source>
</reference>
<evidence type="ECO:0000259" key="2">
    <source>
        <dbReference type="Pfam" id="PF02481"/>
    </source>
</evidence>
<dbReference type="Proteomes" id="UP001529421">
    <property type="component" value="Unassembled WGS sequence"/>
</dbReference>
<evidence type="ECO:0000313" key="3">
    <source>
        <dbReference type="EMBL" id="MDM8273972.1"/>
    </source>
</evidence>
<proteinExistence type="inferred from homology"/>
<evidence type="ECO:0000313" key="4">
    <source>
        <dbReference type="Proteomes" id="UP001529421"/>
    </source>
</evidence>
<dbReference type="PANTHER" id="PTHR43022:SF1">
    <property type="entry name" value="PROTEIN SMF"/>
    <property type="match status" value="1"/>
</dbReference>
<dbReference type="Gene3D" id="1.10.10.10">
    <property type="entry name" value="Winged helix-like DNA-binding domain superfamily/Winged helix DNA-binding domain"/>
    <property type="match status" value="1"/>
</dbReference>
<comment type="caution">
    <text evidence="3">The sequence shown here is derived from an EMBL/GenBank/DDBJ whole genome shotgun (WGS) entry which is preliminary data.</text>
</comment>
<evidence type="ECO:0000256" key="1">
    <source>
        <dbReference type="ARBA" id="ARBA00006525"/>
    </source>
</evidence>
<dbReference type="Gene3D" id="3.40.50.450">
    <property type="match status" value="1"/>
</dbReference>
<comment type="similarity">
    <text evidence="1">Belongs to the DprA/Smf family.</text>
</comment>
<dbReference type="SUPFAM" id="SSF102405">
    <property type="entry name" value="MCP/YpsA-like"/>
    <property type="match status" value="1"/>
</dbReference>
<protein>
    <submittedName>
        <fullName evidence="3">DNA-processing protein DprA</fullName>
    </submittedName>
</protein>
<keyword evidence="4" id="KW-1185">Reference proteome</keyword>
<sequence length="318" mass="33386">MTEWSDDQRWVIERGSDAYPADIERLSDAPDRLYVRGDPEVLGRPALAIIGSRVATPYGIACSQLAARVAAEAGIVVVSGGALGCDQAGGREVLDCGGTHVAVLGCGADVVYPRSSSDLLKRTLEQGGAIVSLDTWGTHPRRWAFPRRNRVIAALSRAVFIGEAGLPSGTFSTAEAALELGHEVLAAPGSIFSAQSCGTNYLISEGACCVADQESLEVAISRIFGTLRKTATRAAGASTDDPVERRVLEALIASPMRSDDIARLANTDAMGGVQLIGSLVVRGLISQLPDGRYGASEAALHAQTTFGHNGRDQTRRQG</sequence>